<proteinExistence type="predicted"/>
<evidence type="ECO:0000256" key="3">
    <source>
        <dbReference type="ARBA" id="ARBA00023157"/>
    </source>
</evidence>
<dbReference type="InterPro" id="IPR006558">
    <property type="entry name" value="LamG-like"/>
</dbReference>
<keyword evidence="3" id="KW-1015">Disulfide bond</keyword>
<evidence type="ECO:0000256" key="1">
    <source>
        <dbReference type="ARBA" id="ARBA00004881"/>
    </source>
</evidence>
<dbReference type="SUPFAM" id="SSF51445">
    <property type="entry name" value="(Trans)glycosidases"/>
    <property type="match status" value="2"/>
</dbReference>
<evidence type="ECO:0000259" key="6">
    <source>
        <dbReference type="SMART" id="SM00560"/>
    </source>
</evidence>
<comment type="pathway">
    <text evidence="1">Glycan metabolism.</text>
</comment>
<evidence type="ECO:0000313" key="8">
    <source>
        <dbReference type="Proteomes" id="UP000215145"/>
    </source>
</evidence>
<dbReference type="Gene3D" id="2.60.40.1180">
    <property type="entry name" value="Golgi alpha-mannosidase II"/>
    <property type="match status" value="1"/>
</dbReference>
<dbReference type="Proteomes" id="UP000215145">
    <property type="component" value="Unassembled WGS sequence"/>
</dbReference>
<dbReference type="EMBL" id="NMUQ01000001">
    <property type="protein sequence ID" value="OXM16366.1"/>
    <property type="molecule type" value="Genomic_DNA"/>
</dbReference>
<feature type="domain" description="LamG-like jellyroll fold" evidence="6">
    <location>
        <begin position="845"/>
        <end position="973"/>
    </location>
</feature>
<dbReference type="PANTHER" id="PTHR43576:SF3">
    <property type="entry name" value="ALPHA-L-ARABINOFURANOSIDASE C"/>
    <property type="match status" value="1"/>
</dbReference>
<feature type="signal peptide" evidence="5">
    <location>
        <begin position="1"/>
        <end position="36"/>
    </location>
</feature>
<evidence type="ECO:0000256" key="4">
    <source>
        <dbReference type="SAM" id="MobiDB-lite"/>
    </source>
</evidence>
<name>A0A229P249_9BACL</name>
<dbReference type="Pfam" id="PF22848">
    <property type="entry name" value="ASD1_dom"/>
    <property type="match status" value="1"/>
</dbReference>
<dbReference type="SUPFAM" id="SSF49899">
    <property type="entry name" value="Concanavalin A-like lectins/glucanases"/>
    <property type="match status" value="1"/>
</dbReference>
<comment type="caution">
    <text evidence="7">The sequence shown here is derived from an EMBL/GenBank/DDBJ whole genome shotgun (WGS) entry which is preliminary data.</text>
</comment>
<reference evidence="7 8" key="1">
    <citation type="submission" date="2017-07" db="EMBL/GenBank/DDBJ databases">
        <title>Paenibacillus herberti R33 genome sequencing and assembly.</title>
        <authorList>
            <person name="Su W."/>
        </authorList>
    </citation>
    <scope>NUCLEOTIDE SEQUENCE [LARGE SCALE GENOMIC DNA]</scope>
    <source>
        <strain evidence="7 8">R33</strain>
    </source>
</reference>
<dbReference type="InterPro" id="IPR013320">
    <property type="entry name" value="ConA-like_dom_sf"/>
</dbReference>
<sequence length="983" mass="105997">MRQRVVGKQSKTFLLVMAGVLALGSTPWVNLPEAHAAEDLTLTVNTNVDKGEVGTIFGSNHRYIYGGFGSWNSATNSLDSKLIDEVKNNGINMLRFPGGTVANKYKWQRGIGPHAERKQNVHGKTGEPTSNDFGPDEYGQMIKRTGAVGNVVIDASGWSGGQCLGKINPNGSSEWSNLQWSSSSCLSGAQEAAAFVAYMNGRPQDSNVVIGGINWAELRVNNGHAEPYNVKYWEVGNEMDLGGGQEEWLGSSNAEHKYLWGDDPAPVSGTVYHSSYNRQPAVGFNDFRPRAGTSTANLEYQVKGTPAEIKVNGQTWTQVATFNSSGPTAQHYGNGVMDAAAGTFKITFGNNINGLTPVPGDEISITYSDPQFQPDLYVAKTSEYYARYAPMSSAAGAYKVEVGTETWTQVATLANSLSTDKHYMIDFNTGKITFGDNVKGKRPDNNVYVTYSTVNHDGFVDYFQAMKAVDPSIKVFIVFGGVTAELVAENSQNYFDGIVIHPYGQGISLPNVPRGEEYAKAFHDAVMGKPGSMEHYFTGPNNSFNNLLGPNHGKQIMVSEYGIAGWVPLPNATDGFSHYLRSLDQGLYVGKQLLSFMKLNVTLANKHTLVDFDPASAPPGSTSVSAADNAMFNPKEDQFIPTATALTIQLFSNMTGTRKVETVRSNLTQSYFTAGATKDDAGNVYVTVVNDSRENSVQTAINLNGFTGNSSAEVWTLNSTNPDNPMAFLDYNEYDQQPINRVAINKQMDVSVGANSFTYTFPAHSITAIKLKPAPVVPADPSLKGHWKFDETGGTAAVDASGNSFTGTLMNGSAWTTAGKTQGAIQLDGVDDYVQLPNVVNPGTTSFTAAAWVKLETTLGQTQTILQQEGTNGRGWLFRRADGKLASFLGGTVTVSTGTIPADSSWHHAALAYDAGILKLYLDGQLVATASRTAVSSTDAMRVGRHKTPDSNNEEWDGSIDNFRIYNRALSGTEVNDLFVAGN</sequence>
<dbReference type="OrthoDB" id="9758333at2"/>
<dbReference type="InterPro" id="IPR017853">
    <property type="entry name" value="GH"/>
</dbReference>
<keyword evidence="2 5" id="KW-0732">Signal</keyword>
<keyword evidence="8" id="KW-1185">Reference proteome</keyword>
<dbReference type="InterPro" id="IPR013780">
    <property type="entry name" value="Glyco_hydro_b"/>
</dbReference>
<evidence type="ECO:0000256" key="5">
    <source>
        <dbReference type="SAM" id="SignalP"/>
    </source>
</evidence>
<organism evidence="7 8">
    <name type="scientific">Paenibacillus herberti</name>
    <dbReference type="NCBI Taxonomy" id="1619309"/>
    <lineage>
        <taxon>Bacteria</taxon>
        <taxon>Bacillati</taxon>
        <taxon>Bacillota</taxon>
        <taxon>Bacilli</taxon>
        <taxon>Bacillales</taxon>
        <taxon>Paenibacillaceae</taxon>
        <taxon>Paenibacillus</taxon>
    </lineage>
</organism>
<dbReference type="AlphaFoldDB" id="A0A229P249"/>
<accession>A0A229P249</accession>
<dbReference type="Pfam" id="PF13385">
    <property type="entry name" value="Laminin_G_3"/>
    <property type="match status" value="1"/>
</dbReference>
<dbReference type="InterPro" id="IPR055235">
    <property type="entry name" value="ASD1_cat"/>
</dbReference>
<dbReference type="PANTHER" id="PTHR43576">
    <property type="entry name" value="ALPHA-L-ARABINOFURANOSIDASE C-RELATED"/>
    <property type="match status" value="1"/>
</dbReference>
<gene>
    <name evidence="7" type="ORF">CGZ75_06695</name>
</gene>
<dbReference type="SMART" id="SM00560">
    <property type="entry name" value="LamGL"/>
    <property type="match status" value="1"/>
</dbReference>
<dbReference type="SUPFAM" id="SSF51011">
    <property type="entry name" value="Glycosyl hydrolase domain"/>
    <property type="match status" value="1"/>
</dbReference>
<feature type="chain" id="PRO_5012443720" description="LamG-like jellyroll fold domain-containing protein" evidence="5">
    <location>
        <begin position="37"/>
        <end position="983"/>
    </location>
</feature>
<feature type="region of interest" description="Disordered" evidence="4">
    <location>
        <begin position="114"/>
        <end position="134"/>
    </location>
</feature>
<evidence type="ECO:0000313" key="7">
    <source>
        <dbReference type="EMBL" id="OXM16366.1"/>
    </source>
</evidence>
<dbReference type="GO" id="GO:0000272">
    <property type="term" value="P:polysaccharide catabolic process"/>
    <property type="evidence" value="ECO:0007669"/>
    <property type="project" value="TreeGrafter"/>
</dbReference>
<dbReference type="RefSeq" id="WP_089523450.1">
    <property type="nucleotide sequence ID" value="NZ_NMUQ01000001.1"/>
</dbReference>
<evidence type="ECO:0000256" key="2">
    <source>
        <dbReference type="ARBA" id="ARBA00022729"/>
    </source>
</evidence>
<dbReference type="Gene3D" id="3.20.20.80">
    <property type="entry name" value="Glycosidases"/>
    <property type="match status" value="2"/>
</dbReference>
<dbReference type="Gene3D" id="2.60.120.200">
    <property type="match status" value="1"/>
</dbReference>
<protein>
    <recommendedName>
        <fullName evidence="6">LamG-like jellyroll fold domain-containing protein</fullName>
    </recommendedName>
</protein>